<keyword evidence="2" id="KW-1185">Reference proteome</keyword>
<sequence length="1568" mass="165422">MASAFTKLFLPGHRKRVSLLANRKQQQEEDVNRPDASKGGRPSQSHHLRLQQSSKAATDYRISHDSSPSSNVQGRNQSLTTDSLNTPPGSMRGPSRTSLDVSSPSPTYDTVMQSANLRSLPRCGLATPDSSSSPQMGCSRSASTDAYSALGVVRTPSGLRNPTFDQLSVPSFGECQPGHHRNCEGEEAFETVSRQTEAIRIDDDDDVDTNPIYWRLSEDESLKEDWDAARLVLVPLQRCFGETQTSVSSTPSAVNTAFAQDSFISLHAFAPSRLFKDQFVSVRSLRQSVAASMGQSSSDLSLAGKERERRNSLIADAITHDLLGNPINMEASSEDFERRLTERKPRWDLVSVTASLEPNQACVHILASFQAAGADTPPKKLEHRLKVVAETTVYRTIPVKASSRPSATPRPSTTKPFEVVSRAGASSIKGETAEKHHDSQHLSVEAAANEDTGDSSKGGMALEKPSPAASINFPAKDDGEVGSGDSIDSMLASGSNTEPAARGLSGDFSSPYSDASYLTGPSPSPLVLSRNPSLIRTASTSSRQVDVSGRPTSTSIAGAQKQLSEAVLALIKEQRVFLADVALLLSAPEPLSELQPAFNATLATLSKLALEFTNTFVFVKGFDAYNVSRIRSGIWFRAWKVFEDTAAAEIGNGAGLGARPQVHASMNPEASTRIKTLIENVVMGYVHSKLYGSIMATHISQDDALDSILHLYKTSHVGLVDLGVHIPTLRHRPGRLEGAIQILRRGLGHQPLSNFDQYLSASDFAALSAFIEETSSDSSESECQDPVEAEAVGLRITRSRSRCERGDVPRIRTPLDVMYTLKATIDEIGMAVQRSNLASSRSSLHNLDQPTVLSTDDLLPILAYVIIKACPQKLLSCLYYAQTFRLAPAPAADLSWALVTFEAVVEYLRTDPLQVRMRQAQSLESGKGGSRLGSSHRPSQSPSSPLLQASPNSSGASLSRATSTFSSNSWKGNISRERRVSMPAVSPSAALQPISPKSGSLAEVFSPGAGHLSRCEESAAVGSAGTTTAIVSEDVSPSLWQDGFKLPGMPASSSRRGSKSSSNRSGLLGVVGEAEAFPATSELSTDTESQLAPSSRQSSFRSRTTSLTAGSADLQIRPQIIVRPTRRVAGGSLGRIEAIGSLPMEKSLSSGSPKVRIVGSPQTGDAMRRALSSDKASPSPKALRRKSLDSWTALSFLGSSVSTATEEVKPSQDMSSAVSNCPPATARSSQQGAHHQRRPLSQADSISSDHNTSPTPSSSSWLPWSTDWGNKRPGTPGSNSVVSAEGVSTSSTFSSIPRSASGSGFTAARCAAESPPLTHTTVSAHAGRPESVRSISSVSSGPDEGLGAGLGHAHSSSGTGSLSFSSRRKHGARFLSTTAGPLPPKMDLEATGADFSSRPKMDSGSSLNAVMIASSPTLSSSPSPTLVSSASTFPTLSPHHQPTYVHSASLIPPLSSQVAAAADASSGYSSTDSFLPSFFRLHVPSPVTEIADPLTSESHVVDGSGGDVESIETRMEGGGGGKQLLLSSDAALQPRGVSAKGGGGDGDGVGGKVEPETAKQCGANDLTG</sequence>
<protein>
    <submittedName>
        <fullName evidence="1">Uncharacterized protein</fullName>
    </submittedName>
</protein>
<accession>A0ACD0P505</accession>
<gene>
    <name evidence="1" type="ORF">IE53DRAFT_203694</name>
</gene>
<dbReference type="Proteomes" id="UP000245626">
    <property type="component" value="Unassembled WGS sequence"/>
</dbReference>
<name>A0ACD0P505_9BASI</name>
<reference evidence="1 2" key="1">
    <citation type="journal article" date="2018" name="Mol. Biol. Evol.">
        <title>Broad Genomic Sampling Reveals a Smut Pathogenic Ancestry of the Fungal Clade Ustilaginomycotina.</title>
        <authorList>
            <person name="Kijpornyongpan T."/>
            <person name="Mondo S.J."/>
            <person name="Barry K."/>
            <person name="Sandor L."/>
            <person name="Lee J."/>
            <person name="Lipzen A."/>
            <person name="Pangilinan J."/>
            <person name="LaButti K."/>
            <person name="Hainaut M."/>
            <person name="Henrissat B."/>
            <person name="Grigoriev I.V."/>
            <person name="Spatafora J.W."/>
            <person name="Aime M.C."/>
        </authorList>
    </citation>
    <scope>NUCLEOTIDE SEQUENCE [LARGE SCALE GENOMIC DNA]</scope>
    <source>
        <strain evidence="1 2">SA 807</strain>
    </source>
</reference>
<evidence type="ECO:0000313" key="1">
    <source>
        <dbReference type="EMBL" id="PWN53195.1"/>
    </source>
</evidence>
<evidence type="ECO:0000313" key="2">
    <source>
        <dbReference type="Proteomes" id="UP000245626"/>
    </source>
</evidence>
<proteinExistence type="predicted"/>
<dbReference type="EMBL" id="KZ819737">
    <property type="protein sequence ID" value="PWN53195.1"/>
    <property type="molecule type" value="Genomic_DNA"/>
</dbReference>
<organism evidence="1 2">
    <name type="scientific">Violaceomyces palustris</name>
    <dbReference type="NCBI Taxonomy" id="1673888"/>
    <lineage>
        <taxon>Eukaryota</taxon>
        <taxon>Fungi</taxon>
        <taxon>Dikarya</taxon>
        <taxon>Basidiomycota</taxon>
        <taxon>Ustilaginomycotina</taxon>
        <taxon>Ustilaginomycetes</taxon>
        <taxon>Violaceomycetales</taxon>
        <taxon>Violaceomycetaceae</taxon>
        <taxon>Violaceomyces</taxon>
    </lineage>
</organism>